<name>A0A2I0HLN2_PUNGR</name>
<gene>
    <name evidence="1" type="ORF">CRG98_046949</name>
</gene>
<dbReference type="InterPro" id="IPR012337">
    <property type="entry name" value="RNaseH-like_sf"/>
</dbReference>
<evidence type="ECO:0000313" key="2">
    <source>
        <dbReference type="Proteomes" id="UP000233551"/>
    </source>
</evidence>
<accession>A0A2I0HLN2</accession>
<dbReference type="AlphaFoldDB" id="A0A2I0HLN2"/>
<evidence type="ECO:0000313" key="1">
    <source>
        <dbReference type="EMBL" id="PKI32639.1"/>
    </source>
</evidence>
<proteinExistence type="predicted"/>
<comment type="caution">
    <text evidence="1">The sequence shown here is derived from an EMBL/GenBank/DDBJ whole genome shotgun (WGS) entry which is preliminary data.</text>
</comment>
<dbReference type="EMBL" id="PGOL01007474">
    <property type="protein sequence ID" value="PKI32639.1"/>
    <property type="molecule type" value="Genomic_DNA"/>
</dbReference>
<evidence type="ECO:0008006" key="3">
    <source>
        <dbReference type="Google" id="ProtNLM"/>
    </source>
</evidence>
<dbReference type="SUPFAM" id="SSF53098">
    <property type="entry name" value="Ribonuclease H-like"/>
    <property type="match status" value="1"/>
</dbReference>
<protein>
    <recommendedName>
        <fullName evidence="3">RNase H type-1 domain-containing protein</fullName>
    </recommendedName>
</protein>
<organism evidence="1 2">
    <name type="scientific">Punica granatum</name>
    <name type="common">Pomegranate</name>
    <dbReference type="NCBI Taxonomy" id="22663"/>
    <lineage>
        <taxon>Eukaryota</taxon>
        <taxon>Viridiplantae</taxon>
        <taxon>Streptophyta</taxon>
        <taxon>Embryophyta</taxon>
        <taxon>Tracheophyta</taxon>
        <taxon>Spermatophyta</taxon>
        <taxon>Magnoliopsida</taxon>
        <taxon>eudicotyledons</taxon>
        <taxon>Gunneridae</taxon>
        <taxon>Pentapetalae</taxon>
        <taxon>rosids</taxon>
        <taxon>malvids</taxon>
        <taxon>Myrtales</taxon>
        <taxon>Lythraceae</taxon>
        <taxon>Punica</taxon>
    </lineage>
</organism>
<reference evidence="1 2" key="1">
    <citation type="submission" date="2017-11" db="EMBL/GenBank/DDBJ databases">
        <title>De-novo sequencing of pomegranate (Punica granatum L.) genome.</title>
        <authorList>
            <person name="Akparov Z."/>
            <person name="Amiraslanov A."/>
            <person name="Hajiyeva S."/>
            <person name="Abbasov M."/>
            <person name="Kaur K."/>
            <person name="Hamwieh A."/>
            <person name="Solovyev V."/>
            <person name="Salamov A."/>
            <person name="Braich B."/>
            <person name="Kosarev P."/>
            <person name="Mahmoud A."/>
            <person name="Hajiyev E."/>
            <person name="Babayeva S."/>
            <person name="Izzatullayeva V."/>
            <person name="Mammadov A."/>
            <person name="Mammadov A."/>
            <person name="Sharifova S."/>
            <person name="Ojaghi J."/>
            <person name="Eynullazada K."/>
            <person name="Bayramov B."/>
            <person name="Abdulazimova A."/>
            <person name="Shahmuradov I."/>
        </authorList>
    </citation>
    <scope>NUCLEOTIDE SEQUENCE [LARGE SCALE GENOMIC DNA]</scope>
    <source>
        <strain evidence="2">cv. AG2017</strain>
        <tissue evidence="1">Leaf</tissue>
    </source>
</reference>
<sequence>MAVGCWMLWGWRNKELLEADFLRPTNMTAPVLQFSNSSCQASPSTGKCTKSPWEWRWISWIKLPFRWLKLDIDGDSKGNPGLAGAGGVLRDSNGRCTYDVGMSSAVVAGLWGAFIGLRLMLEVDFSIWNSKSSKEI</sequence>
<dbReference type="Proteomes" id="UP000233551">
    <property type="component" value="Unassembled WGS sequence"/>
</dbReference>
<keyword evidence="2" id="KW-1185">Reference proteome</keyword>